<organism evidence="2 3">
    <name type="scientific">Lupinus albus</name>
    <name type="common">White lupine</name>
    <name type="synonym">Lupinus termis</name>
    <dbReference type="NCBI Taxonomy" id="3870"/>
    <lineage>
        <taxon>Eukaryota</taxon>
        <taxon>Viridiplantae</taxon>
        <taxon>Streptophyta</taxon>
        <taxon>Embryophyta</taxon>
        <taxon>Tracheophyta</taxon>
        <taxon>Spermatophyta</taxon>
        <taxon>Magnoliopsida</taxon>
        <taxon>eudicotyledons</taxon>
        <taxon>Gunneridae</taxon>
        <taxon>Pentapetalae</taxon>
        <taxon>rosids</taxon>
        <taxon>fabids</taxon>
        <taxon>Fabales</taxon>
        <taxon>Fabaceae</taxon>
        <taxon>Papilionoideae</taxon>
        <taxon>50 kb inversion clade</taxon>
        <taxon>genistoids sensu lato</taxon>
        <taxon>core genistoids</taxon>
        <taxon>Genisteae</taxon>
        <taxon>Lupinus</taxon>
    </lineage>
</organism>
<protein>
    <submittedName>
        <fullName evidence="2">Uncharacterized protein</fullName>
    </submittedName>
</protein>
<dbReference type="OrthoDB" id="1923550at2759"/>
<reference evidence="3" key="1">
    <citation type="journal article" date="2020" name="Nat. Commun.">
        <title>Genome sequence of the cluster root forming white lupin.</title>
        <authorList>
            <person name="Hufnagel B."/>
            <person name="Marques A."/>
            <person name="Soriano A."/>
            <person name="Marques L."/>
            <person name="Divol F."/>
            <person name="Doumas P."/>
            <person name="Sallet E."/>
            <person name="Mancinotti D."/>
            <person name="Carrere S."/>
            <person name="Marande W."/>
            <person name="Arribat S."/>
            <person name="Keller J."/>
            <person name="Huneau C."/>
            <person name="Blein T."/>
            <person name="Aime D."/>
            <person name="Laguerre M."/>
            <person name="Taylor J."/>
            <person name="Schubert V."/>
            <person name="Nelson M."/>
            <person name="Geu-Flores F."/>
            <person name="Crespi M."/>
            <person name="Gallardo-Guerrero K."/>
            <person name="Delaux P.-M."/>
            <person name="Salse J."/>
            <person name="Berges H."/>
            <person name="Guyot R."/>
            <person name="Gouzy J."/>
            <person name="Peret B."/>
        </authorList>
    </citation>
    <scope>NUCLEOTIDE SEQUENCE [LARGE SCALE GENOMIC DNA]</scope>
    <source>
        <strain evidence="3">cv. Amiga</strain>
    </source>
</reference>
<gene>
    <name evidence="2" type="ORF">Lalb_Chr05g0217431</name>
</gene>
<feature type="region of interest" description="Disordered" evidence="1">
    <location>
        <begin position="28"/>
        <end position="55"/>
    </location>
</feature>
<keyword evidence="3" id="KW-1185">Reference proteome</keyword>
<accession>A0A6A4QJ49</accession>
<name>A0A6A4QJ49_LUPAL</name>
<dbReference type="EMBL" id="WOCE01000005">
    <property type="protein sequence ID" value="KAE9613437.1"/>
    <property type="molecule type" value="Genomic_DNA"/>
</dbReference>
<evidence type="ECO:0000256" key="1">
    <source>
        <dbReference type="SAM" id="MobiDB-lite"/>
    </source>
</evidence>
<sequence>MKSVMELLKLSKVRLQLQSLVTEVRDLRRTLRHRTSPPTNPERKQKQKSNEEEWSRRIHELQGELASTKEERQKLERKVSYLQNDNVLLEMKQKELKGTLNNLLQSRENFVHDYQVIVYIWPWRYFYLKFIV</sequence>
<evidence type="ECO:0000313" key="3">
    <source>
        <dbReference type="Proteomes" id="UP000447434"/>
    </source>
</evidence>
<evidence type="ECO:0000313" key="2">
    <source>
        <dbReference type="EMBL" id="KAE9613437.1"/>
    </source>
</evidence>
<proteinExistence type="predicted"/>
<dbReference type="Proteomes" id="UP000447434">
    <property type="component" value="Chromosome 5"/>
</dbReference>
<feature type="compositionally biased region" description="Basic and acidic residues" evidence="1">
    <location>
        <begin position="41"/>
        <end position="55"/>
    </location>
</feature>
<dbReference type="AlphaFoldDB" id="A0A6A4QJ49"/>
<comment type="caution">
    <text evidence="2">The sequence shown here is derived from an EMBL/GenBank/DDBJ whole genome shotgun (WGS) entry which is preliminary data.</text>
</comment>